<dbReference type="InterPro" id="IPR050300">
    <property type="entry name" value="GDXG_lipolytic_enzyme"/>
</dbReference>
<name>A0A075MPP8_9ARCH</name>
<dbReference type="HOGENOM" id="CLU_012494_6_0_2"/>
<proteinExistence type="predicted"/>
<evidence type="ECO:0000256" key="1">
    <source>
        <dbReference type="ARBA" id="ARBA00022801"/>
    </source>
</evidence>
<evidence type="ECO:0000313" key="3">
    <source>
        <dbReference type="EMBL" id="AIF82822.1"/>
    </source>
</evidence>
<feature type="domain" description="Alpha/beta hydrolase fold-3" evidence="2">
    <location>
        <begin position="92"/>
        <end position="300"/>
    </location>
</feature>
<dbReference type="EMBL" id="CP007174">
    <property type="protein sequence ID" value="AIF82822.1"/>
    <property type="molecule type" value="Genomic_DNA"/>
</dbReference>
<keyword evidence="1" id="KW-0378">Hydrolase</keyword>
<dbReference type="AlphaFoldDB" id="A0A075MPP8"/>
<protein>
    <submittedName>
        <fullName evidence="3">Esterase/lipase</fullName>
    </submittedName>
</protein>
<reference evidence="3 4" key="1">
    <citation type="journal article" date="2014" name="PLoS ONE">
        <title>Genome Sequence of Candidatus Nitrososphaera evergladensis from Group I.1b Enriched from Everglades Soil Reveals Novel Genomic Features of the Ammonia-Oxidizing Archaea.</title>
        <authorList>
            <person name="Zhalnina K.V."/>
            <person name="Dias R."/>
            <person name="Leonard M.T."/>
            <person name="Dorr de Quadros P."/>
            <person name="Camargo F.A."/>
            <person name="Drew J.C."/>
            <person name="Farmerie W.G."/>
            <person name="Daroub S.H."/>
            <person name="Triplett E.W."/>
        </authorList>
    </citation>
    <scope>NUCLEOTIDE SEQUENCE [LARGE SCALE GENOMIC DNA]</scope>
    <source>
        <strain evidence="3 4">SR1</strain>
    </source>
</reference>
<dbReference type="PANTHER" id="PTHR48081">
    <property type="entry name" value="AB HYDROLASE SUPERFAMILY PROTEIN C4A8.06C"/>
    <property type="match status" value="1"/>
</dbReference>
<gene>
    <name evidence="3" type="ORF">NTE_00744</name>
</gene>
<dbReference type="GeneID" id="41596596"/>
<dbReference type="GO" id="GO:0016787">
    <property type="term" value="F:hydrolase activity"/>
    <property type="evidence" value="ECO:0007669"/>
    <property type="project" value="UniProtKB-KW"/>
</dbReference>
<dbReference type="PANTHER" id="PTHR48081:SF8">
    <property type="entry name" value="ALPHA_BETA HYDROLASE FOLD-3 DOMAIN-CONTAINING PROTEIN-RELATED"/>
    <property type="match status" value="1"/>
</dbReference>
<accession>A0A075MPP8</accession>
<dbReference type="ESTHER" id="9arch-a0a075mpp8">
    <property type="family name" value="Hormone-sensitive_lipase_like"/>
</dbReference>
<dbReference type="OrthoDB" id="33195at2157"/>
<dbReference type="eggNOG" id="arCOG02638">
    <property type="taxonomic scope" value="Archaea"/>
</dbReference>
<dbReference type="SUPFAM" id="SSF53474">
    <property type="entry name" value="alpha/beta-Hydrolases"/>
    <property type="match status" value="1"/>
</dbReference>
<evidence type="ECO:0000259" key="2">
    <source>
        <dbReference type="Pfam" id="PF07859"/>
    </source>
</evidence>
<dbReference type="InterPro" id="IPR029058">
    <property type="entry name" value="AB_hydrolase_fold"/>
</dbReference>
<keyword evidence="4" id="KW-1185">Reference proteome</keyword>
<dbReference type="RefSeq" id="WP_148699717.1">
    <property type="nucleotide sequence ID" value="NZ_CP007174.1"/>
</dbReference>
<dbReference type="KEGG" id="nev:NTE_00744"/>
<sequence length="331" mass="35758">MSSGNVTVSEITKVEQKTREFLEGLKKQGGPPIQTLSPKDARAVLSSLQSGPVTKLPAEIEDRTIPGGPGGKEVSIRIVRPQGSGNKTLQAVMYFHGGGWVLGGSDTHDRLVRELASKANVAIVFVNYTPSPEARYPVPLEEVYAATKWVAQNGKSVNVDASRLAVAGDSVGGNMAIAVTLLAKERGGPKMTFQALFYPVTDANLDSPSYTMYQDGFWLTREGMRWFWNNYAPDNNSRKEPTASPLQAPIDQLKGLPPALIITDEFDVLRDEGEAYAHKLMQAGVPVTATRYLGTIHDFVMLNAIADTPAARGAIDQASEMLKRAVLSSAQ</sequence>
<evidence type="ECO:0000313" key="4">
    <source>
        <dbReference type="Proteomes" id="UP000028194"/>
    </source>
</evidence>
<dbReference type="Pfam" id="PF07859">
    <property type="entry name" value="Abhydrolase_3"/>
    <property type="match status" value="1"/>
</dbReference>
<dbReference type="STRING" id="1459636.NTE_00744"/>
<dbReference type="Gene3D" id="3.40.50.1820">
    <property type="entry name" value="alpha/beta hydrolase"/>
    <property type="match status" value="1"/>
</dbReference>
<organism evidence="3 4">
    <name type="scientific">Candidatus Nitrososphaera evergladensis SR1</name>
    <dbReference type="NCBI Taxonomy" id="1459636"/>
    <lineage>
        <taxon>Archaea</taxon>
        <taxon>Nitrososphaerota</taxon>
        <taxon>Nitrososphaeria</taxon>
        <taxon>Nitrososphaerales</taxon>
        <taxon>Nitrososphaeraceae</taxon>
        <taxon>Nitrososphaera</taxon>
    </lineage>
</organism>
<dbReference type="Proteomes" id="UP000028194">
    <property type="component" value="Chromosome"/>
</dbReference>
<dbReference type="InterPro" id="IPR013094">
    <property type="entry name" value="AB_hydrolase_3"/>
</dbReference>